<organism evidence="1">
    <name type="scientific">Oryza brachyantha</name>
    <name type="common">malo sina</name>
    <dbReference type="NCBI Taxonomy" id="4533"/>
    <lineage>
        <taxon>Eukaryota</taxon>
        <taxon>Viridiplantae</taxon>
        <taxon>Streptophyta</taxon>
        <taxon>Embryophyta</taxon>
        <taxon>Tracheophyta</taxon>
        <taxon>Spermatophyta</taxon>
        <taxon>Magnoliopsida</taxon>
        <taxon>Liliopsida</taxon>
        <taxon>Poales</taxon>
        <taxon>Poaceae</taxon>
        <taxon>BOP clade</taxon>
        <taxon>Oryzoideae</taxon>
        <taxon>Oryzeae</taxon>
        <taxon>Oryzinae</taxon>
        <taxon>Oryza</taxon>
    </lineage>
</organism>
<sequence length="102" mass="11226">MISCPAIQMAASCVFRTRSAWNDLLQVRERTYQKRHLLFQVTIIFMHGLNESRTSPITRPTIRGSTDIDMVGASEGGGCTLHCLRGSLSTPKCLSLQPCLSG</sequence>
<dbReference type="Gramene" id="OB12G13100.1">
    <property type="protein sequence ID" value="OB12G13100.1"/>
    <property type="gene ID" value="OB12G13100"/>
</dbReference>
<reference evidence="1" key="1">
    <citation type="journal article" date="2013" name="Nat. Commun.">
        <title>Whole-genome sequencing of Oryza brachyantha reveals mechanisms underlying Oryza genome evolution.</title>
        <authorList>
            <person name="Chen J."/>
            <person name="Huang Q."/>
            <person name="Gao D."/>
            <person name="Wang J."/>
            <person name="Lang Y."/>
            <person name="Liu T."/>
            <person name="Li B."/>
            <person name="Bai Z."/>
            <person name="Luis Goicoechea J."/>
            <person name="Liang C."/>
            <person name="Chen C."/>
            <person name="Zhang W."/>
            <person name="Sun S."/>
            <person name="Liao Y."/>
            <person name="Zhang X."/>
            <person name="Yang L."/>
            <person name="Song C."/>
            <person name="Wang M."/>
            <person name="Shi J."/>
            <person name="Liu G."/>
            <person name="Liu J."/>
            <person name="Zhou H."/>
            <person name="Zhou W."/>
            <person name="Yu Q."/>
            <person name="An N."/>
            <person name="Chen Y."/>
            <person name="Cai Q."/>
            <person name="Wang B."/>
            <person name="Liu B."/>
            <person name="Min J."/>
            <person name="Huang Y."/>
            <person name="Wu H."/>
            <person name="Li Z."/>
            <person name="Zhang Y."/>
            <person name="Yin Y."/>
            <person name="Song W."/>
            <person name="Jiang J."/>
            <person name="Jackson S.A."/>
            <person name="Wing R.A."/>
            <person name="Wang J."/>
            <person name="Chen M."/>
        </authorList>
    </citation>
    <scope>NUCLEOTIDE SEQUENCE [LARGE SCALE GENOMIC DNA]</scope>
    <source>
        <strain evidence="1">cv. IRGC 101232</strain>
    </source>
</reference>
<keyword evidence="2" id="KW-1185">Reference proteome</keyword>
<evidence type="ECO:0000313" key="2">
    <source>
        <dbReference type="Proteomes" id="UP000006038"/>
    </source>
</evidence>
<accession>J3NBF2</accession>
<name>J3NBF2_ORYBR</name>
<proteinExistence type="predicted"/>
<dbReference type="EnsemblPlants" id="OB12G13100.1">
    <property type="protein sequence ID" value="OB12G13100.1"/>
    <property type="gene ID" value="OB12G13100"/>
</dbReference>
<dbReference type="AlphaFoldDB" id="J3NBF2"/>
<dbReference type="HOGENOM" id="CLU_2281764_0_0_1"/>
<dbReference type="Proteomes" id="UP000006038">
    <property type="component" value="Chromosome 12"/>
</dbReference>
<reference evidence="1" key="2">
    <citation type="submission" date="2013-04" db="UniProtKB">
        <authorList>
            <consortium name="EnsemblPlants"/>
        </authorList>
    </citation>
    <scope>IDENTIFICATION</scope>
</reference>
<protein>
    <submittedName>
        <fullName evidence="1">Uncharacterized protein</fullName>
    </submittedName>
</protein>
<evidence type="ECO:0000313" key="1">
    <source>
        <dbReference type="EnsemblPlants" id="OB12G13100.1"/>
    </source>
</evidence>